<proteinExistence type="predicted"/>
<sequence length="95" mass="10345">MAVARCHQQLRLCFDPSQTRSSATPLYRPLQATTFISSPHLLILASEQPPPPPLSVHVNEPPGPPDRNHYSGPVLLVSLFSSTSSYLSTTHAVLD</sequence>
<name>A0AAW1WJ12_RUBAR</name>
<comment type="caution">
    <text evidence="2">The sequence shown here is derived from an EMBL/GenBank/DDBJ whole genome shotgun (WGS) entry which is preliminary data.</text>
</comment>
<feature type="region of interest" description="Disordered" evidence="1">
    <location>
        <begin position="47"/>
        <end position="69"/>
    </location>
</feature>
<evidence type="ECO:0000313" key="2">
    <source>
        <dbReference type="EMBL" id="KAK9923886.1"/>
    </source>
</evidence>
<accession>A0AAW1WJ12</accession>
<dbReference type="Proteomes" id="UP001457282">
    <property type="component" value="Unassembled WGS sequence"/>
</dbReference>
<reference evidence="2 3" key="1">
    <citation type="journal article" date="2023" name="G3 (Bethesda)">
        <title>A chromosome-length genome assembly and annotation of blackberry (Rubus argutus, cv. 'Hillquist').</title>
        <authorList>
            <person name="Bruna T."/>
            <person name="Aryal R."/>
            <person name="Dudchenko O."/>
            <person name="Sargent D.J."/>
            <person name="Mead D."/>
            <person name="Buti M."/>
            <person name="Cavallini A."/>
            <person name="Hytonen T."/>
            <person name="Andres J."/>
            <person name="Pham M."/>
            <person name="Weisz D."/>
            <person name="Mascagni F."/>
            <person name="Usai G."/>
            <person name="Natali L."/>
            <person name="Bassil N."/>
            <person name="Fernandez G.E."/>
            <person name="Lomsadze A."/>
            <person name="Armour M."/>
            <person name="Olukolu B."/>
            <person name="Poorten T."/>
            <person name="Britton C."/>
            <person name="Davik J."/>
            <person name="Ashrafi H."/>
            <person name="Aiden E.L."/>
            <person name="Borodovsky M."/>
            <person name="Worthington M."/>
        </authorList>
    </citation>
    <scope>NUCLEOTIDE SEQUENCE [LARGE SCALE GENOMIC DNA]</scope>
    <source>
        <strain evidence="2">PI 553951</strain>
    </source>
</reference>
<organism evidence="2 3">
    <name type="scientific">Rubus argutus</name>
    <name type="common">Southern blackberry</name>
    <dbReference type="NCBI Taxonomy" id="59490"/>
    <lineage>
        <taxon>Eukaryota</taxon>
        <taxon>Viridiplantae</taxon>
        <taxon>Streptophyta</taxon>
        <taxon>Embryophyta</taxon>
        <taxon>Tracheophyta</taxon>
        <taxon>Spermatophyta</taxon>
        <taxon>Magnoliopsida</taxon>
        <taxon>eudicotyledons</taxon>
        <taxon>Gunneridae</taxon>
        <taxon>Pentapetalae</taxon>
        <taxon>rosids</taxon>
        <taxon>fabids</taxon>
        <taxon>Rosales</taxon>
        <taxon>Rosaceae</taxon>
        <taxon>Rosoideae</taxon>
        <taxon>Rosoideae incertae sedis</taxon>
        <taxon>Rubus</taxon>
    </lineage>
</organism>
<dbReference type="EMBL" id="JBEDUW010000006">
    <property type="protein sequence ID" value="KAK9923886.1"/>
    <property type="molecule type" value="Genomic_DNA"/>
</dbReference>
<evidence type="ECO:0000256" key="1">
    <source>
        <dbReference type="SAM" id="MobiDB-lite"/>
    </source>
</evidence>
<protein>
    <submittedName>
        <fullName evidence="2">Uncharacterized protein</fullName>
    </submittedName>
</protein>
<gene>
    <name evidence="2" type="ORF">M0R45_032284</name>
</gene>
<dbReference type="AlphaFoldDB" id="A0AAW1WJ12"/>
<keyword evidence="3" id="KW-1185">Reference proteome</keyword>
<evidence type="ECO:0000313" key="3">
    <source>
        <dbReference type="Proteomes" id="UP001457282"/>
    </source>
</evidence>